<accession>A0ABX7AL14</accession>
<keyword evidence="2" id="KW-1185">Reference proteome</keyword>
<dbReference type="EMBL" id="CP067341">
    <property type="protein sequence ID" value="QQP10546.1"/>
    <property type="molecule type" value="Genomic_DNA"/>
</dbReference>
<proteinExistence type="predicted"/>
<evidence type="ECO:0000313" key="1">
    <source>
        <dbReference type="EMBL" id="QQP10546.1"/>
    </source>
</evidence>
<dbReference type="Proteomes" id="UP000596049">
    <property type="component" value="Chromosome"/>
</dbReference>
<name>A0ABX7AL14_9BACI</name>
<evidence type="ECO:0000313" key="2">
    <source>
        <dbReference type="Proteomes" id="UP000596049"/>
    </source>
</evidence>
<protein>
    <submittedName>
        <fullName evidence="1">Uncharacterized protein</fullName>
    </submittedName>
</protein>
<gene>
    <name evidence="1" type="ORF">FJQ98_14820</name>
</gene>
<organism evidence="1 2">
    <name type="scientific">Lysinibacillus agricola</name>
    <dbReference type="NCBI Taxonomy" id="2590012"/>
    <lineage>
        <taxon>Bacteria</taxon>
        <taxon>Bacillati</taxon>
        <taxon>Bacillota</taxon>
        <taxon>Bacilli</taxon>
        <taxon>Bacillales</taxon>
        <taxon>Bacillaceae</taxon>
        <taxon>Lysinibacillus</taxon>
    </lineage>
</organism>
<reference evidence="1 2" key="1">
    <citation type="submission" date="2020-01" db="EMBL/GenBank/DDBJ databases">
        <authorList>
            <person name="Liu G."/>
            <person name="Liu B."/>
        </authorList>
    </citation>
    <scope>NUCLEOTIDE SEQUENCE [LARGE SCALE GENOMIC DNA]</scope>
    <source>
        <strain evidence="1 2">FJAT-51161</strain>
    </source>
</reference>
<sequence>MGWFGKKKHAQDNLEKADQLLNKGLSGMMMKGFIPKQHREAMNQSIEQARQAQMAAGGSVPITATAIVLSVCDTGKLINFDPVVILELEVTETSGSRYTKTLETLVSKLQMPRAGDHIGLGQHPANPAELIYVGPMTRI</sequence>
<dbReference type="RefSeq" id="WP_053593489.1">
    <property type="nucleotide sequence ID" value="NZ_CP067341.1"/>
</dbReference>